<dbReference type="Proteomes" id="UP000198923">
    <property type="component" value="Unassembled WGS sequence"/>
</dbReference>
<dbReference type="SUPFAM" id="SSF51905">
    <property type="entry name" value="FAD/NAD(P)-binding domain"/>
    <property type="match status" value="1"/>
</dbReference>
<dbReference type="PRINTS" id="PR00368">
    <property type="entry name" value="FADPNR"/>
</dbReference>
<keyword evidence="2" id="KW-0560">Oxidoreductase</keyword>
<dbReference type="STRING" id="504805.SAMN05421505_115123"/>
<dbReference type="AlphaFoldDB" id="A0A1G8CBX5"/>
<keyword evidence="1" id="KW-0285">Flavoprotein</keyword>
<name>A0A1G8CBX5_9ACTN</name>
<dbReference type="OrthoDB" id="9786503at2"/>
<dbReference type="Gene3D" id="3.50.50.60">
    <property type="entry name" value="FAD/NAD(P)-binding domain"/>
    <property type="match status" value="2"/>
</dbReference>
<gene>
    <name evidence="5" type="ORF">SAMN05421505_115123</name>
</gene>
<evidence type="ECO:0000259" key="4">
    <source>
        <dbReference type="Pfam" id="PF07992"/>
    </source>
</evidence>
<protein>
    <submittedName>
        <fullName evidence="5">Thioredoxin reductase</fullName>
    </submittedName>
</protein>
<proteinExistence type="predicted"/>
<feature type="domain" description="FAD/NAD(P)-binding" evidence="4">
    <location>
        <begin position="13"/>
        <end position="287"/>
    </location>
</feature>
<dbReference type="InterPro" id="IPR050097">
    <property type="entry name" value="Ferredoxin-NADP_redctase_2"/>
</dbReference>
<dbReference type="PANTHER" id="PTHR48105">
    <property type="entry name" value="THIOREDOXIN REDUCTASE 1-RELATED-RELATED"/>
    <property type="match status" value="1"/>
</dbReference>
<dbReference type="Pfam" id="PF07992">
    <property type="entry name" value="Pyr_redox_2"/>
    <property type="match status" value="1"/>
</dbReference>
<comment type="catalytic activity">
    <reaction evidence="3">
        <text>[thioredoxin]-dithiol + NADP(+) = [thioredoxin]-disulfide + NADPH + H(+)</text>
        <dbReference type="Rhea" id="RHEA:20345"/>
        <dbReference type="Rhea" id="RHEA-COMP:10698"/>
        <dbReference type="Rhea" id="RHEA-COMP:10700"/>
        <dbReference type="ChEBI" id="CHEBI:15378"/>
        <dbReference type="ChEBI" id="CHEBI:29950"/>
        <dbReference type="ChEBI" id="CHEBI:50058"/>
        <dbReference type="ChEBI" id="CHEBI:57783"/>
        <dbReference type="ChEBI" id="CHEBI:58349"/>
        <dbReference type="EC" id="1.8.1.9"/>
    </reaction>
</comment>
<dbReference type="GO" id="GO:0004791">
    <property type="term" value="F:thioredoxin-disulfide reductase (NADPH) activity"/>
    <property type="evidence" value="ECO:0007669"/>
    <property type="project" value="UniProtKB-EC"/>
</dbReference>
<dbReference type="EMBL" id="FNCN01000015">
    <property type="protein sequence ID" value="SDH42703.1"/>
    <property type="molecule type" value="Genomic_DNA"/>
</dbReference>
<evidence type="ECO:0000313" key="6">
    <source>
        <dbReference type="Proteomes" id="UP000198923"/>
    </source>
</evidence>
<evidence type="ECO:0000256" key="3">
    <source>
        <dbReference type="ARBA" id="ARBA00048132"/>
    </source>
</evidence>
<sequence>MSRDSQISSVDQYDVVVVGGGPAGLSAALILGRARRSVLVIDGGRPRNASAAHMHGFLSRDGAPPGDLLEAGRREVAGYGGTVLQGRALSAARDGDGFAIEIDSGRRVRARRLLVAAGVTDELPDVPGVASRWGRDVVHCPYCHGWEIRDEPIGVLATGPLGVRQALLFRQWSDRLTLLLHTAPRPTAEQAEQLAARRIRVVTGEVTGLDVAKDRLSGVRLRTGELIPLRALAVAPRPVPRAEVLTSLGLAPAPHPSGFGAYIAADPTGLTSMPGVWVAGNLADPNANVLGSAASGSMAAGAINADLMAEDLHHAVQAHNHPFSSESEARVCEKVVSDRRHGLDPVVRESAE</sequence>
<dbReference type="InterPro" id="IPR036188">
    <property type="entry name" value="FAD/NAD-bd_sf"/>
</dbReference>
<evidence type="ECO:0000256" key="1">
    <source>
        <dbReference type="ARBA" id="ARBA00022630"/>
    </source>
</evidence>
<evidence type="ECO:0000256" key="2">
    <source>
        <dbReference type="ARBA" id="ARBA00023002"/>
    </source>
</evidence>
<organism evidence="5 6">
    <name type="scientific">Sinosporangium album</name>
    <dbReference type="NCBI Taxonomy" id="504805"/>
    <lineage>
        <taxon>Bacteria</taxon>
        <taxon>Bacillati</taxon>
        <taxon>Actinomycetota</taxon>
        <taxon>Actinomycetes</taxon>
        <taxon>Streptosporangiales</taxon>
        <taxon>Streptosporangiaceae</taxon>
        <taxon>Sinosporangium</taxon>
    </lineage>
</organism>
<dbReference type="PRINTS" id="PR00469">
    <property type="entry name" value="PNDRDTASEII"/>
</dbReference>
<keyword evidence="6" id="KW-1185">Reference proteome</keyword>
<evidence type="ECO:0000313" key="5">
    <source>
        <dbReference type="EMBL" id="SDH42703.1"/>
    </source>
</evidence>
<accession>A0A1G8CBX5</accession>
<dbReference type="InterPro" id="IPR023753">
    <property type="entry name" value="FAD/NAD-binding_dom"/>
</dbReference>
<reference evidence="5 6" key="1">
    <citation type="submission" date="2016-10" db="EMBL/GenBank/DDBJ databases">
        <authorList>
            <person name="de Groot N.N."/>
        </authorList>
    </citation>
    <scope>NUCLEOTIDE SEQUENCE [LARGE SCALE GENOMIC DNA]</scope>
    <source>
        <strain evidence="5 6">CPCC 201354</strain>
    </source>
</reference>
<dbReference type="RefSeq" id="WP_093171577.1">
    <property type="nucleotide sequence ID" value="NZ_FNCN01000015.1"/>
</dbReference>